<reference evidence="6" key="1">
    <citation type="submission" date="2018-05" db="EMBL/GenBank/DDBJ databases">
        <authorList>
            <person name="Lanie J.A."/>
            <person name="Ng W.-L."/>
            <person name="Kazmierczak K.M."/>
            <person name="Andrzejewski T.M."/>
            <person name="Davidsen T.M."/>
            <person name="Wayne K.J."/>
            <person name="Tettelin H."/>
            <person name="Glass J.I."/>
            <person name="Rusch D."/>
            <person name="Podicherti R."/>
            <person name="Tsui H.-C.T."/>
            <person name="Winkler M.E."/>
        </authorList>
    </citation>
    <scope>NUCLEOTIDE SEQUENCE</scope>
</reference>
<evidence type="ECO:0000256" key="1">
    <source>
        <dbReference type="ARBA" id="ARBA00009921"/>
    </source>
</evidence>
<dbReference type="GO" id="GO:0000175">
    <property type="term" value="F:3'-5'-RNA exonuclease activity"/>
    <property type="evidence" value="ECO:0007669"/>
    <property type="project" value="InterPro"/>
</dbReference>
<dbReference type="NCBIfam" id="NF003765">
    <property type="entry name" value="PRK05359.1"/>
    <property type="match status" value="1"/>
</dbReference>
<dbReference type="Pfam" id="PF00929">
    <property type="entry name" value="RNase_T"/>
    <property type="match status" value="1"/>
</dbReference>
<dbReference type="AlphaFoldDB" id="A0A382KQ05"/>
<dbReference type="InterPro" id="IPR012337">
    <property type="entry name" value="RNaseH-like_sf"/>
</dbReference>
<dbReference type="Gene3D" id="3.30.420.10">
    <property type="entry name" value="Ribonuclease H-like superfamily/Ribonuclease H"/>
    <property type="match status" value="1"/>
</dbReference>
<dbReference type="PANTHER" id="PTHR11046:SF0">
    <property type="entry name" value="OLIGORIBONUCLEASE, MITOCHONDRIAL"/>
    <property type="match status" value="1"/>
</dbReference>
<organism evidence="6">
    <name type="scientific">marine metagenome</name>
    <dbReference type="NCBI Taxonomy" id="408172"/>
    <lineage>
        <taxon>unclassified sequences</taxon>
        <taxon>metagenomes</taxon>
        <taxon>ecological metagenomes</taxon>
    </lineage>
</organism>
<evidence type="ECO:0000259" key="5">
    <source>
        <dbReference type="SMART" id="SM00479"/>
    </source>
</evidence>
<dbReference type="EMBL" id="UINC01082297">
    <property type="protein sequence ID" value="SVC26934.1"/>
    <property type="molecule type" value="Genomic_DNA"/>
</dbReference>
<dbReference type="CDD" id="cd06135">
    <property type="entry name" value="Orn"/>
    <property type="match status" value="1"/>
</dbReference>
<evidence type="ECO:0000256" key="3">
    <source>
        <dbReference type="ARBA" id="ARBA00022801"/>
    </source>
</evidence>
<dbReference type="GO" id="GO:0003676">
    <property type="term" value="F:nucleic acid binding"/>
    <property type="evidence" value="ECO:0007669"/>
    <property type="project" value="InterPro"/>
</dbReference>
<keyword evidence="4" id="KW-0269">Exonuclease</keyword>
<protein>
    <recommendedName>
        <fullName evidence="5">Exonuclease domain-containing protein</fullName>
    </recommendedName>
</protein>
<keyword evidence="3" id="KW-0378">Hydrolase</keyword>
<dbReference type="InterPro" id="IPR022894">
    <property type="entry name" value="Oligoribonuclease"/>
</dbReference>
<dbReference type="PANTHER" id="PTHR11046">
    <property type="entry name" value="OLIGORIBONUCLEASE, MITOCHONDRIAL"/>
    <property type="match status" value="1"/>
</dbReference>
<keyword evidence="2" id="KW-0540">Nuclease</keyword>
<evidence type="ECO:0000256" key="2">
    <source>
        <dbReference type="ARBA" id="ARBA00022722"/>
    </source>
</evidence>
<comment type="similarity">
    <text evidence="1">Belongs to the oligoribonuclease family.</text>
</comment>
<dbReference type="SUPFAM" id="SSF53098">
    <property type="entry name" value="Ribonuclease H-like"/>
    <property type="match status" value="1"/>
</dbReference>
<name>A0A382KQ05_9ZZZZ</name>
<evidence type="ECO:0000256" key="4">
    <source>
        <dbReference type="ARBA" id="ARBA00022839"/>
    </source>
</evidence>
<sequence>MKKQRILFWVDLEMTGLSDEQVIIEIASLVTDAELNILAEGPEIAIKRSKEEMSRMEEWPAKQHKVSGLLEQVENSKITVAEAEKQTLEFVSRWADKNTATLCGNSIWVDRRFLHKEMPTLEGYLHYRMIDVSSFKEVVERWYPETLRSPTKKQSHLAMNDIKESVEELRWYRENIFRQEEKTS</sequence>
<evidence type="ECO:0000313" key="6">
    <source>
        <dbReference type="EMBL" id="SVC26934.1"/>
    </source>
</evidence>
<gene>
    <name evidence="6" type="ORF">METZ01_LOCUS279788</name>
</gene>
<dbReference type="InterPro" id="IPR013520">
    <property type="entry name" value="Ribonucl_H"/>
</dbReference>
<dbReference type="InterPro" id="IPR036397">
    <property type="entry name" value="RNaseH_sf"/>
</dbReference>
<accession>A0A382KQ05</accession>
<proteinExistence type="inferred from homology"/>
<feature type="domain" description="Exonuclease" evidence="5">
    <location>
        <begin position="6"/>
        <end position="178"/>
    </location>
</feature>
<dbReference type="SMART" id="SM00479">
    <property type="entry name" value="EXOIII"/>
    <property type="match status" value="1"/>
</dbReference>
<dbReference type="FunFam" id="3.30.420.10:FF:000003">
    <property type="entry name" value="Oligoribonuclease"/>
    <property type="match status" value="1"/>
</dbReference>